<keyword evidence="4 7" id="KW-0808">Transferase</keyword>
<dbReference type="PANTHER" id="PTHR12709:SF4">
    <property type="entry name" value="DNA-DIRECTED RNA POLYMERASE II SUBUNIT RPB7"/>
    <property type="match status" value="1"/>
</dbReference>
<dbReference type="Gene3D" id="3.30.1490.120">
    <property type="entry name" value="RNA polymerase Rpb7-like, N-terminal domain"/>
    <property type="match status" value="1"/>
</dbReference>
<dbReference type="InterPro" id="IPR012340">
    <property type="entry name" value="NA-bd_OB-fold"/>
</dbReference>
<dbReference type="GO" id="GO:0006352">
    <property type="term" value="P:DNA-templated transcription initiation"/>
    <property type="evidence" value="ECO:0007669"/>
    <property type="project" value="InterPro"/>
</dbReference>
<dbReference type="GO" id="GO:0000428">
    <property type="term" value="C:DNA-directed RNA polymerase complex"/>
    <property type="evidence" value="ECO:0007669"/>
    <property type="project" value="UniProtKB-KW"/>
</dbReference>
<dbReference type="EMBL" id="JADFAQ010000026">
    <property type="protein sequence ID" value="MBE5728161.1"/>
    <property type="molecule type" value="Genomic_DNA"/>
</dbReference>
<evidence type="ECO:0000256" key="2">
    <source>
        <dbReference type="ARBA" id="ARBA00022478"/>
    </source>
</evidence>
<comment type="caution">
    <text evidence="7">The sequence shown here is derived from an EMBL/GenBank/DDBJ whole genome shotgun (WGS) entry which is preliminary data.</text>
</comment>
<evidence type="ECO:0000313" key="8">
    <source>
        <dbReference type="Proteomes" id="UP000763484"/>
    </source>
</evidence>
<keyword evidence="3 4" id="KW-0804">Transcription</keyword>
<dbReference type="SUPFAM" id="SSF50249">
    <property type="entry name" value="Nucleic acid-binding proteins"/>
    <property type="match status" value="1"/>
</dbReference>
<keyword evidence="4 7" id="KW-0548">Nucleotidyltransferase</keyword>
<dbReference type="InterPro" id="IPR036898">
    <property type="entry name" value="RNA_pol_Rpb7-like_N_sf"/>
</dbReference>
<evidence type="ECO:0000313" key="7">
    <source>
        <dbReference type="EMBL" id="MBE5728161.1"/>
    </source>
</evidence>
<dbReference type="InterPro" id="IPR004519">
    <property type="entry name" value="RNAP_E/RPC8"/>
</dbReference>
<organism evidence="7 8">
    <name type="scientific">Candidatus Acidifodinimicrobium mancum</name>
    <dbReference type="NCBI Taxonomy" id="2898728"/>
    <lineage>
        <taxon>Archaea</taxon>
        <taxon>Candidatus Parvarchaeota</taxon>
        <taxon>Candidatus Acidifodinimicrobiaceae</taxon>
        <taxon>Candidatus Acidifodinimicrobium</taxon>
    </lineage>
</organism>
<comment type="function">
    <text evidence="4">DNA-dependent RNA polymerase (RNAP) catalyzes the transcription of DNA into RNA using the four ribonucleoside triphosphates as substrates.</text>
</comment>
<dbReference type="Pfam" id="PF00575">
    <property type="entry name" value="S1"/>
    <property type="match status" value="1"/>
</dbReference>
<dbReference type="SMART" id="SM00316">
    <property type="entry name" value="S1"/>
    <property type="match status" value="1"/>
</dbReference>
<dbReference type="Gene3D" id="2.40.50.140">
    <property type="entry name" value="Nucleic acid-binding proteins"/>
    <property type="match status" value="1"/>
</dbReference>
<feature type="compositionally biased region" description="Basic residues" evidence="5">
    <location>
        <begin position="168"/>
        <end position="180"/>
    </location>
</feature>
<dbReference type="AlphaFoldDB" id="A0A8T3URA6"/>
<keyword evidence="2 4" id="KW-0240">DNA-directed RNA polymerase</keyword>
<dbReference type="InterPro" id="IPR005576">
    <property type="entry name" value="Rpb7-like_N"/>
</dbReference>
<evidence type="ECO:0000256" key="5">
    <source>
        <dbReference type="SAM" id="MobiDB-lite"/>
    </source>
</evidence>
<protein>
    <recommendedName>
        <fullName evidence="4">DNA-directed RNA polymerase subunit Rpo7</fullName>
        <ecNumber evidence="4">2.7.7.6</ecNumber>
    </recommendedName>
    <alternativeName>
        <fullName evidence="4">DNA-directed RNA polymerase subunit E</fullName>
    </alternativeName>
</protein>
<dbReference type="EC" id="2.7.7.6" evidence="4"/>
<dbReference type="Pfam" id="PF03876">
    <property type="entry name" value="SHS2_Rpb7-N"/>
    <property type="match status" value="1"/>
</dbReference>
<sequence>MYEILTLKSKIRVPPRAEEQPLDEAIRLKIHEDFIGKIIEGKSLLLGLVSIDSIDEGIIIPEDPSAYYPATFKLLGYTPTLHEVVKGQVVNISEIGATVNVGPVDGLVFISQTMDDYVDFSKNALVGRKTKESIKIGDTVTASVIAITTKGQMKIGLTMRAPGLGKIDKKKGIKKKAAKAARRDKNNG</sequence>
<dbReference type="PANTHER" id="PTHR12709">
    <property type="entry name" value="DNA-DIRECTED RNA POLYMERASE II, III"/>
    <property type="match status" value="1"/>
</dbReference>
<dbReference type="NCBIfam" id="NF006333">
    <property type="entry name" value="PRK08563.1"/>
    <property type="match status" value="1"/>
</dbReference>
<proteinExistence type="inferred from homology"/>
<gene>
    <name evidence="4" type="primary">rpo7</name>
    <name evidence="4" type="synonym">rpoE</name>
    <name evidence="7" type="ORF">IHE50_01965</name>
</gene>
<dbReference type="GO" id="GO:0003899">
    <property type="term" value="F:DNA-directed RNA polymerase activity"/>
    <property type="evidence" value="ECO:0007669"/>
    <property type="project" value="UniProtKB-UniRule"/>
</dbReference>
<accession>A0A8T3URA6</accession>
<dbReference type="GO" id="GO:0003677">
    <property type="term" value="F:DNA binding"/>
    <property type="evidence" value="ECO:0007669"/>
    <property type="project" value="InterPro"/>
</dbReference>
<reference evidence="7 8" key="1">
    <citation type="submission" date="2020-09" db="EMBL/GenBank/DDBJ databases">
        <title>Genomic characterization of a novel Parvarchaeota family in acid mine drainage sediments.</title>
        <authorList>
            <person name="Luo Z.-H."/>
        </authorList>
    </citation>
    <scope>NUCLEOTIDE SEQUENCE [LARGE SCALE GENOMIC DNA]</scope>
    <source>
        <strain evidence="7">TL1-5_bins.178</strain>
    </source>
</reference>
<comment type="similarity">
    <text evidence="1 4">Belongs to the eukaryotic RPB7/RPC8 RNA polymerase subunit family.</text>
</comment>
<dbReference type="InterPro" id="IPR046399">
    <property type="entry name" value="RNApol_Rpo7"/>
</dbReference>
<dbReference type="Proteomes" id="UP000763484">
    <property type="component" value="Unassembled WGS sequence"/>
</dbReference>
<feature type="region of interest" description="Disordered" evidence="5">
    <location>
        <begin position="168"/>
        <end position="188"/>
    </location>
</feature>
<dbReference type="InterPro" id="IPR045113">
    <property type="entry name" value="Rpb7-like"/>
</dbReference>
<dbReference type="GO" id="GO:0005737">
    <property type="term" value="C:cytoplasm"/>
    <property type="evidence" value="ECO:0007669"/>
    <property type="project" value="UniProtKB-SubCell"/>
</dbReference>
<dbReference type="InterPro" id="IPR003029">
    <property type="entry name" value="S1_domain"/>
</dbReference>
<name>A0A8T3URA6_9ARCH</name>
<keyword evidence="4" id="KW-0963">Cytoplasm</keyword>
<dbReference type="HAMAP" id="MF_00865">
    <property type="entry name" value="RNApol_arch_Rpo7"/>
    <property type="match status" value="1"/>
</dbReference>
<dbReference type="NCBIfam" id="TIGR00448">
    <property type="entry name" value="rpoE"/>
    <property type="match status" value="1"/>
</dbReference>
<comment type="catalytic activity">
    <reaction evidence="4">
        <text>RNA(n) + a ribonucleoside 5'-triphosphate = RNA(n+1) + diphosphate</text>
        <dbReference type="Rhea" id="RHEA:21248"/>
        <dbReference type="Rhea" id="RHEA-COMP:14527"/>
        <dbReference type="Rhea" id="RHEA-COMP:17342"/>
        <dbReference type="ChEBI" id="CHEBI:33019"/>
        <dbReference type="ChEBI" id="CHEBI:61557"/>
        <dbReference type="ChEBI" id="CHEBI:140395"/>
        <dbReference type="EC" id="2.7.7.6"/>
    </reaction>
</comment>
<comment type="subcellular location">
    <subcellularLocation>
        <location evidence="4">Cytoplasm</location>
    </subcellularLocation>
</comment>
<evidence type="ECO:0000256" key="1">
    <source>
        <dbReference type="ARBA" id="ARBA00009307"/>
    </source>
</evidence>
<comment type="domain">
    <text evidence="4">Forms 2 domains with an elongated structure; Rpo4 packs into the hinge region between the 2 domains.</text>
</comment>
<feature type="domain" description="S1 motif" evidence="6">
    <location>
        <begin position="82"/>
        <end position="160"/>
    </location>
</feature>
<evidence type="ECO:0000256" key="4">
    <source>
        <dbReference type="HAMAP-Rule" id="MF_00865"/>
    </source>
</evidence>
<dbReference type="SUPFAM" id="SSF88798">
    <property type="entry name" value="N-terminal, heterodimerisation domain of RBP7 (RpoE)"/>
    <property type="match status" value="1"/>
</dbReference>
<evidence type="ECO:0000259" key="6">
    <source>
        <dbReference type="PROSITE" id="PS50126"/>
    </source>
</evidence>
<dbReference type="PROSITE" id="PS50126">
    <property type="entry name" value="S1"/>
    <property type="match status" value="1"/>
</dbReference>
<comment type="subunit">
    <text evidence="4">Part of the RNA polymerase complex. Forms a stalk with Rpo4 that extends from the main structure.</text>
</comment>
<evidence type="ECO:0000256" key="3">
    <source>
        <dbReference type="ARBA" id="ARBA00023163"/>
    </source>
</evidence>